<organism evidence="9 12">
    <name type="scientific">Medicago truncatula</name>
    <name type="common">Barrel medic</name>
    <name type="synonym">Medicago tribuloides</name>
    <dbReference type="NCBI Taxonomy" id="3880"/>
    <lineage>
        <taxon>Eukaryota</taxon>
        <taxon>Viridiplantae</taxon>
        <taxon>Streptophyta</taxon>
        <taxon>Embryophyta</taxon>
        <taxon>Tracheophyta</taxon>
        <taxon>Spermatophyta</taxon>
        <taxon>Magnoliopsida</taxon>
        <taxon>eudicotyledons</taxon>
        <taxon>Gunneridae</taxon>
        <taxon>Pentapetalae</taxon>
        <taxon>rosids</taxon>
        <taxon>fabids</taxon>
        <taxon>Fabales</taxon>
        <taxon>Fabaceae</taxon>
        <taxon>Papilionoideae</taxon>
        <taxon>50 kb inversion clade</taxon>
        <taxon>NPAAA clade</taxon>
        <taxon>Hologalegina</taxon>
        <taxon>IRL clade</taxon>
        <taxon>Trifolieae</taxon>
        <taxon>Medicago</taxon>
    </lineage>
</organism>
<dbReference type="FunFam" id="3.40.50.10140:FF:000007">
    <property type="entry name" value="Disease resistance protein (TIR-NBS-LRR class)"/>
    <property type="match status" value="1"/>
</dbReference>
<dbReference type="InterPro" id="IPR002182">
    <property type="entry name" value="NB-ARC"/>
</dbReference>
<evidence type="ECO:0000313" key="12">
    <source>
        <dbReference type="Proteomes" id="UP000002051"/>
    </source>
</evidence>
<dbReference type="InterPro" id="IPR027417">
    <property type="entry name" value="P-loop_NTPase"/>
</dbReference>
<dbReference type="SUPFAM" id="SSF52540">
    <property type="entry name" value="P-loop containing nucleoside triphosphate hydrolases"/>
    <property type="match status" value="1"/>
</dbReference>
<keyword evidence="10" id="KW-0238">DNA-binding</keyword>
<keyword evidence="2" id="KW-0433">Leucine-rich repeat</keyword>
<proteinExistence type="predicted"/>
<dbReference type="InterPro" id="IPR036390">
    <property type="entry name" value="WH_DNA-bd_sf"/>
</dbReference>
<reference evidence="9 12" key="1">
    <citation type="journal article" date="2011" name="Nature">
        <title>The Medicago genome provides insight into the evolution of rhizobial symbioses.</title>
        <authorList>
            <person name="Young N.D."/>
            <person name="Debelle F."/>
            <person name="Oldroyd G.E."/>
            <person name="Geurts R."/>
            <person name="Cannon S.B."/>
            <person name="Udvardi M.K."/>
            <person name="Benedito V.A."/>
            <person name="Mayer K.F."/>
            <person name="Gouzy J."/>
            <person name="Schoof H."/>
            <person name="Van de Peer Y."/>
            <person name="Proost S."/>
            <person name="Cook D.R."/>
            <person name="Meyers B.C."/>
            <person name="Spannagl M."/>
            <person name="Cheung F."/>
            <person name="De Mita S."/>
            <person name="Krishnakumar V."/>
            <person name="Gundlach H."/>
            <person name="Zhou S."/>
            <person name="Mudge J."/>
            <person name="Bharti A.K."/>
            <person name="Murray J.D."/>
            <person name="Naoumkina M.A."/>
            <person name="Rosen B."/>
            <person name="Silverstein K.A."/>
            <person name="Tang H."/>
            <person name="Rombauts S."/>
            <person name="Zhao P.X."/>
            <person name="Zhou P."/>
            <person name="Barbe V."/>
            <person name="Bardou P."/>
            <person name="Bechner M."/>
            <person name="Bellec A."/>
            <person name="Berger A."/>
            <person name="Berges H."/>
            <person name="Bidwell S."/>
            <person name="Bisseling T."/>
            <person name="Choisne N."/>
            <person name="Couloux A."/>
            <person name="Denny R."/>
            <person name="Deshpande S."/>
            <person name="Dai X."/>
            <person name="Doyle J.J."/>
            <person name="Dudez A.M."/>
            <person name="Farmer A.D."/>
            <person name="Fouteau S."/>
            <person name="Franken C."/>
            <person name="Gibelin C."/>
            <person name="Gish J."/>
            <person name="Goldstein S."/>
            <person name="Gonzalez A.J."/>
            <person name="Green P.J."/>
            <person name="Hallab A."/>
            <person name="Hartog M."/>
            <person name="Hua A."/>
            <person name="Humphray S.J."/>
            <person name="Jeong D.H."/>
            <person name="Jing Y."/>
            <person name="Jocker A."/>
            <person name="Kenton S.M."/>
            <person name="Kim D.J."/>
            <person name="Klee K."/>
            <person name="Lai H."/>
            <person name="Lang C."/>
            <person name="Lin S."/>
            <person name="Macmil S.L."/>
            <person name="Magdelenat G."/>
            <person name="Matthews L."/>
            <person name="McCorrison J."/>
            <person name="Monaghan E.L."/>
            <person name="Mun J.H."/>
            <person name="Najar F.Z."/>
            <person name="Nicholson C."/>
            <person name="Noirot C."/>
            <person name="O'Bleness M."/>
            <person name="Paule C.R."/>
            <person name="Poulain J."/>
            <person name="Prion F."/>
            <person name="Qin B."/>
            <person name="Qu C."/>
            <person name="Retzel E.F."/>
            <person name="Riddle C."/>
            <person name="Sallet E."/>
            <person name="Samain S."/>
            <person name="Samson N."/>
            <person name="Sanders I."/>
            <person name="Saurat O."/>
            <person name="Scarpelli C."/>
            <person name="Schiex T."/>
            <person name="Segurens B."/>
            <person name="Severin A.J."/>
            <person name="Sherrier D.J."/>
            <person name="Shi R."/>
            <person name="Sims S."/>
            <person name="Singer S.R."/>
            <person name="Sinharoy S."/>
            <person name="Sterck L."/>
            <person name="Viollet A."/>
            <person name="Wang B.B."/>
            <person name="Wang K."/>
            <person name="Wang M."/>
            <person name="Wang X."/>
            <person name="Warfsmann J."/>
            <person name="Weissenbach J."/>
            <person name="White D.D."/>
            <person name="White J.D."/>
            <person name="Wiley G.B."/>
            <person name="Wincker P."/>
            <person name="Xing Y."/>
            <person name="Yang L."/>
            <person name="Yao Z."/>
            <person name="Ying F."/>
            <person name="Zhai J."/>
            <person name="Zhou L."/>
            <person name="Zuber A."/>
            <person name="Denarie J."/>
            <person name="Dixon R.A."/>
            <person name="May G.D."/>
            <person name="Schwartz D.C."/>
            <person name="Rogers J."/>
            <person name="Quetier F."/>
            <person name="Town C.D."/>
            <person name="Roe B.A."/>
        </authorList>
    </citation>
    <scope>NUCLEOTIDE SEQUENCE [LARGE SCALE GENOMIC DNA]</scope>
    <source>
        <strain evidence="9">A17</strain>
        <strain evidence="11 12">cv. Jemalong A17</strain>
    </source>
</reference>
<dbReference type="EMBL" id="PSQE01000004">
    <property type="protein sequence ID" value="RHN58712.1"/>
    <property type="molecule type" value="Genomic_DNA"/>
</dbReference>
<evidence type="ECO:0000256" key="1">
    <source>
        <dbReference type="ARBA" id="ARBA00011982"/>
    </source>
</evidence>
<dbReference type="PROSITE" id="PS50104">
    <property type="entry name" value="TIR"/>
    <property type="match status" value="1"/>
</dbReference>
<dbReference type="eggNOG" id="ENOG502SUHE">
    <property type="taxonomic scope" value="Eukaryota"/>
</dbReference>
<dbReference type="OrthoDB" id="1357022at2759"/>
<dbReference type="InterPro" id="IPR032675">
    <property type="entry name" value="LRR_dom_sf"/>
</dbReference>
<dbReference type="GO" id="GO:0006952">
    <property type="term" value="P:defense response"/>
    <property type="evidence" value="ECO:0007669"/>
    <property type="project" value="UniProtKB-KW"/>
</dbReference>
<dbReference type="InterPro" id="IPR000157">
    <property type="entry name" value="TIR_dom"/>
</dbReference>
<comment type="catalytic activity">
    <reaction evidence="7">
        <text>NAD(+) + H2O = ADP-D-ribose + nicotinamide + H(+)</text>
        <dbReference type="Rhea" id="RHEA:16301"/>
        <dbReference type="ChEBI" id="CHEBI:15377"/>
        <dbReference type="ChEBI" id="CHEBI:15378"/>
        <dbReference type="ChEBI" id="CHEBI:17154"/>
        <dbReference type="ChEBI" id="CHEBI:57540"/>
        <dbReference type="ChEBI" id="CHEBI:57967"/>
        <dbReference type="EC" id="3.2.2.6"/>
    </reaction>
    <physiologicalReaction direction="left-to-right" evidence="7">
        <dbReference type="Rhea" id="RHEA:16302"/>
    </physiologicalReaction>
</comment>
<keyword evidence="6" id="KW-0520">NAD</keyword>
<dbReference type="Gene3D" id="3.80.10.10">
    <property type="entry name" value="Ribonuclease Inhibitor"/>
    <property type="match status" value="2"/>
</dbReference>
<keyword evidence="12" id="KW-1185">Reference proteome</keyword>
<dbReference type="Gene3D" id="3.40.50.300">
    <property type="entry name" value="P-loop containing nucleotide triphosphate hydrolases"/>
    <property type="match status" value="1"/>
</dbReference>
<reference evidence="10" key="4">
    <citation type="journal article" date="2018" name="Nat. Plants">
        <title>Whole-genome landscape of Medicago truncatula symbiotic genes.</title>
        <authorList>
            <person name="Pecrix Y."/>
            <person name="Gamas P."/>
            <person name="Carrere S."/>
        </authorList>
    </citation>
    <scope>NUCLEOTIDE SEQUENCE</scope>
    <source>
        <tissue evidence="10">Leaves</tissue>
    </source>
</reference>
<dbReference type="EnsemblPlants" id="AES86733">
    <property type="protein sequence ID" value="AES86733"/>
    <property type="gene ID" value="MTR_4g014240"/>
</dbReference>
<dbReference type="Proteomes" id="UP000265566">
    <property type="component" value="Chromosome 4"/>
</dbReference>
<evidence type="ECO:0000256" key="7">
    <source>
        <dbReference type="ARBA" id="ARBA00047304"/>
    </source>
</evidence>
<evidence type="ECO:0000256" key="6">
    <source>
        <dbReference type="ARBA" id="ARBA00023027"/>
    </source>
</evidence>
<evidence type="ECO:0000256" key="4">
    <source>
        <dbReference type="ARBA" id="ARBA00022801"/>
    </source>
</evidence>
<keyword evidence="3" id="KW-0677">Repeat</keyword>
<dbReference type="Gramene" id="rna20646">
    <property type="protein sequence ID" value="RHN58712.1"/>
    <property type="gene ID" value="gene20646"/>
</dbReference>
<dbReference type="GO" id="GO:0061809">
    <property type="term" value="F:NAD+ nucleosidase activity, cyclic ADP-ribose generating"/>
    <property type="evidence" value="ECO:0007669"/>
    <property type="project" value="UniProtKB-EC"/>
</dbReference>
<dbReference type="InterPro" id="IPR045344">
    <property type="entry name" value="C-JID"/>
</dbReference>
<dbReference type="Pfam" id="PF00560">
    <property type="entry name" value="LRR_1"/>
    <property type="match status" value="1"/>
</dbReference>
<evidence type="ECO:0000256" key="3">
    <source>
        <dbReference type="ARBA" id="ARBA00022737"/>
    </source>
</evidence>
<dbReference type="EMBL" id="CM001220">
    <property type="protein sequence ID" value="AES86733.1"/>
    <property type="molecule type" value="Genomic_DNA"/>
</dbReference>
<keyword evidence="5" id="KW-0611">Plant defense</keyword>
<evidence type="ECO:0000313" key="9">
    <source>
        <dbReference type="EMBL" id="AES86733.1"/>
    </source>
</evidence>
<evidence type="ECO:0000256" key="5">
    <source>
        <dbReference type="ARBA" id="ARBA00022821"/>
    </source>
</evidence>
<reference evidence="9 12" key="2">
    <citation type="journal article" date="2014" name="BMC Genomics">
        <title>An improved genome release (version Mt4.0) for the model legume Medicago truncatula.</title>
        <authorList>
            <person name="Tang H."/>
            <person name="Krishnakumar V."/>
            <person name="Bidwell S."/>
            <person name="Rosen B."/>
            <person name="Chan A."/>
            <person name="Zhou S."/>
            <person name="Gentzbittel L."/>
            <person name="Childs K.L."/>
            <person name="Yandell M."/>
            <person name="Gundlach H."/>
            <person name="Mayer K.F."/>
            <person name="Schwartz D.C."/>
            <person name="Town C.D."/>
        </authorList>
    </citation>
    <scope>GENOME REANNOTATION</scope>
    <source>
        <strain evidence="11 12">cv. Jemalong A17</strain>
    </source>
</reference>
<dbReference type="Gene3D" id="1.10.8.430">
    <property type="entry name" value="Helical domain of apoptotic protease-activating factors"/>
    <property type="match status" value="1"/>
</dbReference>
<dbReference type="InterPro" id="IPR044974">
    <property type="entry name" value="Disease_R_plants"/>
</dbReference>
<dbReference type="InterPro" id="IPR042197">
    <property type="entry name" value="Apaf_helical"/>
</dbReference>
<dbReference type="InterPro" id="IPR001611">
    <property type="entry name" value="Leu-rich_rpt"/>
</dbReference>
<evidence type="ECO:0000313" key="10">
    <source>
        <dbReference type="EMBL" id="RHN58712.1"/>
    </source>
</evidence>
<dbReference type="PANTHER" id="PTHR11017">
    <property type="entry name" value="LEUCINE-RICH REPEAT-CONTAINING PROTEIN"/>
    <property type="match status" value="1"/>
</dbReference>
<dbReference type="GO" id="GO:0043531">
    <property type="term" value="F:ADP binding"/>
    <property type="evidence" value="ECO:0007669"/>
    <property type="project" value="InterPro"/>
</dbReference>
<dbReference type="InterPro" id="IPR058192">
    <property type="entry name" value="WHD_ROQ1-like"/>
</dbReference>
<sequence length="1088" mass="124717">MSMVHGFVLRRYVTAAVGSITKFRRSSCWNETLYSKKGISTVNSQHFTKALRLGPCISSQFSSVSINATTQYDVFVSFRGEDIRANFLSHLIEDFDRKKIKAFVDDKLKRGDEIPQSLVRAIEGSLISLIIFSHDYASSCWCLEELVTTLQCREKYGQIVIPIFYQVDPTDVRYQNKSYDNAFVELQRGYSSTKVQIWRHALNKSANLSGIKSSDFRNDVQLLKEIIKCVSINLNNKQLVSSKGLIGIGKQTAHLKSLLSQESEDVRVVGIWGMGGIGKTTLAEEVFHQLQSEYEGCCFLENIREESAKHGMVFLKEKLISALLDEVVKVDIANRLPHYVKTRIRRMKVLIVLDDVNDFDQLEILFGDHDLFGFGSRIIITTRDKQMLSKDVDDILEVGALDYDKSLELFNLNAFKGKELEIEYNELSKRVVNYAKGIPLVLKVLAHLVRGKDKLVWESQLDKLRKMPSKKVQDVMRLSYDDLDREEQKIFLDIACFFNGSNLKVDYLKLLWKDSESDNSVASGLERLKDKDLVSVSKHNVISMHGIIQDMGREIVRQESSGDPGSRSRLWDDDIYEVLKNDKGTEEIRSIWMPLPTLRNLKLSPSTFSKMRNLQFLYVPNVYDQDGFDLLPHGLHSMPPELRYLCWMHYPLKSLPDEFSAEKLVILDLSYSRVEKLWHGVQNLLNLKEVKLFYSRFLKQLPDFSKALNLEVLDIHFCGQLTSVHPSIFSLENLEKLDLSHCTALTELTSDTHSSSLRYLSLKFCKNIRKFSVTSENMIELDLQYTQINALPASFGRQTKLEILHLGNCSIERFPSCFKNLIRLQYLDIRYCLKLQTLPELPQSLEVLHARGCTSLESVLFPSIPEQFKENRYRVVFANCLKLDEHSLANIAFNAQINNMKFACQHVSALEHDFHNKFNDYKDHNDSYQAIYVYPGNSVPEWFEYMTTTDYVVIDLSSSTSSSPLLGFIFCFVLGGNRLIVAPLKFNITICDLEDQGKEEEHFELCISRPSASIVSDHVFMLYDKQCSCYLNSKAKDMTRFEIKVTTRLSSMHPIIYSGMCMELKGFGVNVIDASAYHSFIQTMGLPD</sequence>
<dbReference type="OMA" id="PININMV"/>
<accession>G7JKM7</accession>
<dbReference type="Pfam" id="PF01582">
    <property type="entry name" value="TIR"/>
    <property type="match status" value="1"/>
</dbReference>
<dbReference type="Pfam" id="PF23282">
    <property type="entry name" value="WHD_ROQ1"/>
    <property type="match status" value="1"/>
</dbReference>
<dbReference type="EC" id="3.2.2.6" evidence="1"/>
<gene>
    <name evidence="11" type="primary">11414519</name>
    <name evidence="9" type="ordered locus">MTR_4g014240</name>
    <name evidence="10" type="ORF">MtrunA17_Chr4g0005291</name>
</gene>
<evidence type="ECO:0000256" key="2">
    <source>
        <dbReference type="ARBA" id="ARBA00022614"/>
    </source>
</evidence>
<dbReference type="PaxDb" id="3880-AES86733"/>
<dbReference type="Pfam" id="PF20160">
    <property type="entry name" value="C-JID"/>
    <property type="match status" value="1"/>
</dbReference>
<dbReference type="GO" id="GO:0007165">
    <property type="term" value="P:signal transduction"/>
    <property type="evidence" value="ECO:0007669"/>
    <property type="project" value="InterPro"/>
</dbReference>
<dbReference type="Pfam" id="PF00931">
    <property type="entry name" value="NB-ARC"/>
    <property type="match status" value="1"/>
</dbReference>
<protein>
    <recommendedName>
        <fullName evidence="1">ADP-ribosyl cyclase/cyclic ADP-ribose hydrolase</fullName>
        <ecNumber evidence="1">3.2.2.6</ecNumber>
    </recommendedName>
</protein>
<dbReference type="SMART" id="SM00255">
    <property type="entry name" value="TIR"/>
    <property type="match status" value="1"/>
</dbReference>
<dbReference type="GO" id="GO:0003677">
    <property type="term" value="F:DNA binding"/>
    <property type="evidence" value="ECO:0007669"/>
    <property type="project" value="UniProtKB-KW"/>
</dbReference>
<feature type="domain" description="TIR" evidence="8">
    <location>
        <begin position="70"/>
        <end position="234"/>
    </location>
</feature>
<dbReference type="SUPFAM" id="SSF52200">
    <property type="entry name" value="Toll/Interleukin receptor TIR domain"/>
    <property type="match status" value="1"/>
</dbReference>
<dbReference type="Proteomes" id="UP000002051">
    <property type="component" value="Chromosome 4"/>
</dbReference>
<dbReference type="AlphaFoldDB" id="G7JKM7"/>
<keyword evidence="4" id="KW-0378">Hydrolase</keyword>
<dbReference type="Gene3D" id="3.40.50.10140">
    <property type="entry name" value="Toll/interleukin-1 receptor homology (TIR) domain"/>
    <property type="match status" value="1"/>
</dbReference>
<name>G7JKM7_MEDTR</name>
<dbReference type="HOGENOM" id="CLU_001561_0_0_1"/>
<reference evidence="11" key="3">
    <citation type="submission" date="2015-04" db="UniProtKB">
        <authorList>
            <consortium name="EnsemblPlants"/>
        </authorList>
    </citation>
    <scope>IDENTIFICATION</scope>
    <source>
        <strain evidence="11">cv. Jemalong A17</strain>
    </source>
</reference>
<evidence type="ECO:0000259" key="8">
    <source>
        <dbReference type="PROSITE" id="PS50104"/>
    </source>
</evidence>
<dbReference type="InterPro" id="IPR035897">
    <property type="entry name" value="Toll_tir_struct_dom_sf"/>
</dbReference>
<dbReference type="PANTHER" id="PTHR11017:SF263">
    <property type="entry name" value="ADP-RIBOSYL CYCLASE_CYCLIC ADP-RIBOSE HYDROLASE"/>
    <property type="match status" value="1"/>
</dbReference>
<dbReference type="PRINTS" id="PR00364">
    <property type="entry name" value="DISEASERSIST"/>
</dbReference>
<evidence type="ECO:0000313" key="11">
    <source>
        <dbReference type="EnsemblPlants" id="AES86733"/>
    </source>
</evidence>
<dbReference type="SUPFAM" id="SSF52058">
    <property type="entry name" value="L domain-like"/>
    <property type="match status" value="1"/>
</dbReference>
<dbReference type="SUPFAM" id="SSF46785">
    <property type="entry name" value="Winged helix' DNA-binding domain"/>
    <property type="match status" value="1"/>
</dbReference>